<protein>
    <submittedName>
        <fullName evidence="2">Uncharacterized protein</fullName>
    </submittedName>
</protein>
<dbReference type="OMA" id="FMESLKW"/>
<dbReference type="InParanoid" id="A5DUW3"/>
<evidence type="ECO:0000256" key="1">
    <source>
        <dbReference type="SAM" id="Phobius"/>
    </source>
</evidence>
<dbReference type="Proteomes" id="UP000001996">
    <property type="component" value="Unassembled WGS sequence"/>
</dbReference>
<dbReference type="PANTHER" id="PTHR38421:SF1">
    <property type="entry name" value="TRANSMEMBRANE PROTEIN"/>
    <property type="match status" value="1"/>
</dbReference>
<keyword evidence="3" id="KW-1185">Reference proteome</keyword>
<dbReference type="OrthoDB" id="10041630at2759"/>
<organism evidence="2 3">
    <name type="scientific">Lodderomyces elongisporus (strain ATCC 11503 / CBS 2605 / JCM 1781 / NBRC 1676 / NRRL YB-4239)</name>
    <name type="common">Yeast</name>
    <name type="synonym">Saccharomyces elongisporus</name>
    <dbReference type="NCBI Taxonomy" id="379508"/>
    <lineage>
        <taxon>Eukaryota</taxon>
        <taxon>Fungi</taxon>
        <taxon>Dikarya</taxon>
        <taxon>Ascomycota</taxon>
        <taxon>Saccharomycotina</taxon>
        <taxon>Pichiomycetes</taxon>
        <taxon>Debaryomycetaceae</taxon>
        <taxon>Candida/Lodderomyces clade</taxon>
        <taxon>Lodderomyces</taxon>
    </lineage>
</organism>
<feature type="transmembrane region" description="Helical" evidence="1">
    <location>
        <begin position="272"/>
        <end position="295"/>
    </location>
</feature>
<evidence type="ECO:0000313" key="2">
    <source>
        <dbReference type="EMBL" id="EDK42971.1"/>
    </source>
</evidence>
<feature type="transmembrane region" description="Helical" evidence="1">
    <location>
        <begin position="228"/>
        <end position="252"/>
    </location>
</feature>
<dbReference type="PANTHER" id="PTHR38421">
    <property type="entry name" value="TRANSMEMBRANE PROTEIN USGS"/>
    <property type="match status" value="1"/>
</dbReference>
<keyword evidence="1" id="KW-0812">Transmembrane</keyword>
<dbReference type="EMBL" id="CH981524">
    <property type="protein sequence ID" value="EDK42971.1"/>
    <property type="molecule type" value="Genomic_DNA"/>
</dbReference>
<evidence type="ECO:0000313" key="3">
    <source>
        <dbReference type="Proteomes" id="UP000001996"/>
    </source>
</evidence>
<proteinExistence type="predicted"/>
<name>A5DUW3_LODEL</name>
<dbReference type="GeneID" id="5235885"/>
<accession>A5DUW3</accession>
<reference evidence="2 3" key="1">
    <citation type="journal article" date="2009" name="Nature">
        <title>Evolution of pathogenicity and sexual reproduction in eight Candida genomes.</title>
        <authorList>
            <person name="Butler G."/>
            <person name="Rasmussen M.D."/>
            <person name="Lin M.F."/>
            <person name="Santos M.A."/>
            <person name="Sakthikumar S."/>
            <person name="Munro C.A."/>
            <person name="Rheinbay E."/>
            <person name="Grabherr M."/>
            <person name="Forche A."/>
            <person name="Reedy J.L."/>
            <person name="Agrafioti I."/>
            <person name="Arnaud M.B."/>
            <person name="Bates S."/>
            <person name="Brown A.J."/>
            <person name="Brunke S."/>
            <person name="Costanzo M.C."/>
            <person name="Fitzpatrick D.A."/>
            <person name="de Groot P.W."/>
            <person name="Harris D."/>
            <person name="Hoyer L.L."/>
            <person name="Hube B."/>
            <person name="Klis F.M."/>
            <person name="Kodira C."/>
            <person name="Lennard N."/>
            <person name="Logue M.E."/>
            <person name="Martin R."/>
            <person name="Neiman A.M."/>
            <person name="Nikolaou E."/>
            <person name="Quail M.A."/>
            <person name="Quinn J."/>
            <person name="Santos M.C."/>
            <person name="Schmitzberger F.F."/>
            <person name="Sherlock G."/>
            <person name="Shah P."/>
            <person name="Silverstein K.A."/>
            <person name="Skrzypek M.S."/>
            <person name="Soll D."/>
            <person name="Staggs R."/>
            <person name="Stansfield I."/>
            <person name="Stumpf M.P."/>
            <person name="Sudbery P.E."/>
            <person name="Srikantha T."/>
            <person name="Zeng Q."/>
            <person name="Berman J."/>
            <person name="Berriman M."/>
            <person name="Heitman J."/>
            <person name="Gow N.A."/>
            <person name="Lorenz M.C."/>
            <person name="Birren B.W."/>
            <person name="Kellis M."/>
            <person name="Cuomo C.A."/>
        </authorList>
    </citation>
    <scope>NUCLEOTIDE SEQUENCE [LARGE SCALE GENOMIC DNA]</scope>
    <source>
        <strain evidence="3">ATCC 11503 / BCRC 21390 / CBS 2605 / JCM 1781 / NBRC 1676 / NRRL YB-4239</strain>
    </source>
</reference>
<dbReference type="eggNOG" id="ENOG502QW50">
    <property type="taxonomic scope" value="Eukaryota"/>
</dbReference>
<keyword evidence="1" id="KW-0472">Membrane</keyword>
<dbReference type="HOGENOM" id="CLU_045443_0_0_1"/>
<dbReference type="KEGG" id="lel:PVL30_001118"/>
<feature type="transmembrane region" description="Helical" evidence="1">
    <location>
        <begin position="51"/>
        <end position="77"/>
    </location>
</feature>
<dbReference type="AlphaFoldDB" id="A5DUW3"/>
<sequence>MPSPIWISNSSGYFTPTIVLKSIELTTVSICKSITNLQFYTSHNVHLFLKYLILSVLLYVFINCPVNIAKLVVWRIYNARDATRITGELNLFFTHYFNLNCFCMTLYSFFDTDLEKLFLLNLKHTDKLNGTKYCEHYSALPNHFTAVGGDNVYSLNHLFKFSREFKSFVKRYSNYYMLNLVVFSCIYILPHSISTTVLAFITFSSVLDKIGTVFSIIVTAMLQMSDAYYTALFLTTFYGSCLLAEDLLIPYFNKVQFTNVEKLQWINTRKGVLFGIGLCYFLAVQKFPMIAMIIYSNALFNMGAIITKISSEIPKNSTKEMGRWAITESVWDGHEAFVKESYGLF</sequence>
<gene>
    <name evidence="2" type="ORF">LELG_01149</name>
</gene>
<dbReference type="VEuPathDB" id="FungiDB:LELG_01149"/>
<keyword evidence="1" id="KW-1133">Transmembrane helix</keyword>